<evidence type="ECO:0000313" key="1">
    <source>
        <dbReference type="EMBL" id="MDQ0419935.1"/>
    </source>
</evidence>
<name>A0ABU0G5H5_9HYPH</name>
<evidence type="ECO:0000313" key="2">
    <source>
        <dbReference type="Proteomes" id="UP001238496"/>
    </source>
</evidence>
<dbReference type="Proteomes" id="UP001238496">
    <property type="component" value="Unassembled WGS sequence"/>
</dbReference>
<keyword evidence="2" id="KW-1185">Reference proteome</keyword>
<protein>
    <submittedName>
        <fullName evidence="1">Uncharacterized protein</fullName>
    </submittedName>
</protein>
<comment type="caution">
    <text evidence="1">The sequence shown here is derived from an EMBL/GenBank/DDBJ whole genome shotgun (WGS) entry which is preliminary data.</text>
</comment>
<organism evidence="1 2">
    <name type="scientific">Peteryoungia aggregata LMG 23059</name>
    <dbReference type="NCBI Taxonomy" id="1368425"/>
    <lineage>
        <taxon>Bacteria</taxon>
        <taxon>Pseudomonadati</taxon>
        <taxon>Pseudomonadota</taxon>
        <taxon>Alphaproteobacteria</taxon>
        <taxon>Hyphomicrobiales</taxon>
        <taxon>Rhizobiaceae</taxon>
        <taxon>Peteryoungia</taxon>
    </lineage>
</organism>
<accession>A0ABU0G5H5</accession>
<reference evidence="1 2" key="1">
    <citation type="submission" date="2023-07" db="EMBL/GenBank/DDBJ databases">
        <title>Genomic Encyclopedia of Type Strains, Phase IV (KMG-IV): sequencing the most valuable type-strain genomes for metagenomic binning, comparative biology and taxonomic classification.</title>
        <authorList>
            <person name="Goeker M."/>
        </authorList>
    </citation>
    <scope>NUCLEOTIDE SEQUENCE [LARGE SCALE GENOMIC DNA]</scope>
    <source>
        <strain evidence="1 2">DSM 1111</strain>
    </source>
</reference>
<sequence>MKEAPAHSRFGHGEASSLGFDRENLDFFKRIVDTLSTR</sequence>
<dbReference type="EMBL" id="JAUSUW010000002">
    <property type="protein sequence ID" value="MDQ0419935.1"/>
    <property type="molecule type" value="Genomic_DNA"/>
</dbReference>
<gene>
    <name evidence="1" type="ORF">J2045_000948</name>
</gene>
<proteinExistence type="predicted"/>